<evidence type="ECO:0000259" key="3">
    <source>
        <dbReference type="PROSITE" id="PS51747"/>
    </source>
</evidence>
<gene>
    <name evidence="4" type="ORF">MNBD_CHLOROFLEXI01-2541</name>
</gene>
<dbReference type="EC" id="3.5.4.-" evidence="4"/>
<dbReference type="PANTHER" id="PTHR11079">
    <property type="entry name" value="CYTOSINE DEAMINASE FAMILY MEMBER"/>
    <property type="match status" value="1"/>
</dbReference>
<dbReference type="AlphaFoldDB" id="A0A3B0VEB0"/>
<proteinExistence type="predicted"/>
<evidence type="ECO:0000313" key="4">
    <source>
        <dbReference type="EMBL" id="VAW38980.1"/>
    </source>
</evidence>
<keyword evidence="2" id="KW-0862">Zinc</keyword>
<dbReference type="EMBL" id="UOEU01000725">
    <property type="protein sequence ID" value="VAW38980.1"/>
    <property type="molecule type" value="Genomic_DNA"/>
</dbReference>
<dbReference type="GO" id="GO:0008270">
    <property type="term" value="F:zinc ion binding"/>
    <property type="evidence" value="ECO:0007669"/>
    <property type="project" value="InterPro"/>
</dbReference>
<sequence>MGTQRFAEKPQRYTEKNEGIPQTSMSLWNRLSPPWQAAVALAWEAYCARSLPIGAVIVNGNGRLVANGRNALFESESDAPLHGSRLAHAEMNALLALSKTDSSPENCTLYTTLEPCMMCMGAIRMMRIGMVHFACHDPLAGSAALVETAPYQALGPLPVSGPQDATLEAVLLLLNVETMLRVEKAYWVEVVETACPREDVGAVPHFQPHITLGKQLFASGELWQLGQQKPPAAEMLDWLQSKLSG</sequence>
<evidence type="ECO:0000256" key="2">
    <source>
        <dbReference type="ARBA" id="ARBA00022833"/>
    </source>
</evidence>
<dbReference type="PROSITE" id="PS00903">
    <property type="entry name" value="CYT_DCMP_DEAMINASES_1"/>
    <property type="match status" value="1"/>
</dbReference>
<dbReference type="InterPro" id="IPR016193">
    <property type="entry name" value="Cytidine_deaminase-like"/>
</dbReference>
<evidence type="ECO:0000256" key="1">
    <source>
        <dbReference type="ARBA" id="ARBA00022723"/>
    </source>
</evidence>
<dbReference type="PANTHER" id="PTHR11079:SF179">
    <property type="entry name" value="TRNA(ADENINE(34)) DEAMINASE, CHLOROPLASTIC"/>
    <property type="match status" value="1"/>
</dbReference>
<dbReference type="InterPro" id="IPR002125">
    <property type="entry name" value="CMP_dCMP_dom"/>
</dbReference>
<feature type="domain" description="CMP/dCMP-type deaminase" evidence="3">
    <location>
        <begin position="29"/>
        <end position="147"/>
    </location>
</feature>
<reference evidence="4" key="1">
    <citation type="submission" date="2018-06" db="EMBL/GenBank/DDBJ databases">
        <authorList>
            <person name="Zhirakovskaya E."/>
        </authorList>
    </citation>
    <scope>NUCLEOTIDE SEQUENCE</scope>
</reference>
<accession>A0A3B0VEB0</accession>
<dbReference type="CDD" id="cd01285">
    <property type="entry name" value="nucleoside_deaminase"/>
    <property type="match status" value="1"/>
</dbReference>
<protein>
    <submittedName>
        <fullName evidence="4">tRNA-specific adenosine-34 deaminase</fullName>
        <ecNumber evidence="4">3.5.4.-</ecNumber>
    </submittedName>
</protein>
<dbReference type="GO" id="GO:0016787">
    <property type="term" value="F:hydrolase activity"/>
    <property type="evidence" value="ECO:0007669"/>
    <property type="project" value="UniProtKB-KW"/>
</dbReference>
<organism evidence="4">
    <name type="scientific">hydrothermal vent metagenome</name>
    <dbReference type="NCBI Taxonomy" id="652676"/>
    <lineage>
        <taxon>unclassified sequences</taxon>
        <taxon>metagenomes</taxon>
        <taxon>ecological metagenomes</taxon>
    </lineage>
</organism>
<keyword evidence="1" id="KW-0479">Metal-binding</keyword>
<dbReference type="Pfam" id="PF00383">
    <property type="entry name" value="dCMP_cyt_deam_1"/>
    <property type="match status" value="1"/>
</dbReference>
<keyword evidence="4" id="KW-0378">Hydrolase</keyword>
<dbReference type="InterPro" id="IPR016192">
    <property type="entry name" value="APOBEC/CMP_deaminase_Zn-bd"/>
</dbReference>
<name>A0A3B0VEB0_9ZZZZ</name>
<dbReference type="Gene3D" id="3.40.140.10">
    <property type="entry name" value="Cytidine Deaminase, domain 2"/>
    <property type="match status" value="1"/>
</dbReference>
<dbReference type="SUPFAM" id="SSF53927">
    <property type="entry name" value="Cytidine deaminase-like"/>
    <property type="match status" value="1"/>
</dbReference>
<dbReference type="PROSITE" id="PS51747">
    <property type="entry name" value="CYT_DCMP_DEAMINASES_2"/>
    <property type="match status" value="1"/>
</dbReference>